<keyword evidence="11" id="KW-1185">Reference proteome</keyword>
<dbReference type="InterPro" id="IPR007110">
    <property type="entry name" value="Ig-like_dom"/>
</dbReference>
<feature type="transmembrane region" description="Helical" evidence="8">
    <location>
        <begin position="150"/>
        <end position="173"/>
    </location>
</feature>
<dbReference type="InterPro" id="IPR013106">
    <property type="entry name" value="Ig_V-set"/>
</dbReference>
<dbReference type="Pfam" id="PF07686">
    <property type="entry name" value="V-set"/>
    <property type="match status" value="1"/>
</dbReference>
<dbReference type="InterPro" id="IPR003599">
    <property type="entry name" value="Ig_sub"/>
</dbReference>
<sequence length="237" mass="26522">MINKIVFLDCSFNRFLCVSGLVTQSRTIVVRTGDTITLQCSNVSTVVGHTAWFKQVNGSEPVCISTMHGSHPSTFSHNKGFKNSHLEMYTNNTTIFLKITNVDSSDSGLYFCGMFPRSYMVFVNATFLKVQGHCNETVCLLGKVDGTMNLFLLVVILDVVIAVLMIIILILVLKIRRDANRLNTGTVEDHKPYTDPGQDPDSLNYAALRFSQKRTRNKKTAKGQMMEIEHVVYAATR</sequence>
<dbReference type="SUPFAM" id="SSF48726">
    <property type="entry name" value="Immunoglobulin"/>
    <property type="match status" value="1"/>
</dbReference>
<keyword evidence="8" id="KW-0812">Transmembrane</keyword>
<reference evidence="10" key="3">
    <citation type="submission" date="2025-09" db="UniProtKB">
        <authorList>
            <consortium name="Ensembl"/>
        </authorList>
    </citation>
    <scope>IDENTIFICATION</scope>
</reference>
<feature type="domain" description="Ig-like" evidence="9">
    <location>
        <begin position="19"/>
        <end position="112"/>
    </location>
</feature>
<dbReference type="GeneTree" id="ENSGT00990000204231"/>
<keyword evidence="6" id="KW-1015">Disulfide bond</keyword>
<organism evidence="10 11">
    <name type="scientific">Hucho hucho</name>
    <name type="common">huchen</name>
    <dbReference type="NCBI Taxonomy" id="62062"/>
    <lineage>
        <taxon>Eukaryota</taxon>
        <taxon>Metazoa</taxon>
        <taxon>Chordata</taxon>
        <taxon>Craniata</taxon>
        <taxon>Vertebrata</taxon>
        <taxon>Euteleostomi</taxon>
        <taxon>Actinopterygii</taxon>
        <taxon>Neopterygii</taxon>
        <taxon>Teleostei</taxon>
        <taxon>Protacanthopterygii</taxon>
        <taxon>Salmoniformes</taxon>
        <taxon>Salmonidae</taxon>
        <taxon>Salmoninae</taxon>
        <taxon>Hucho</taxon>
    </lineage>
</organism>
<comment type="subcellular location">
    <subcellularLocation>
        <location evidence="1">Cell membrane</location>
    </subcellularLocation>
</comment>
<name>A0A4W5RKZ8_9TELE</name>
<keyword evidence="3" id="KW-0732">Signal</keyword>
<dbReference type="InterPro" id="IPR013783">
    <property type="entry name" value="Ig-like_fold"/>
</dbReference>
<evidence type="ECO:0000256" key="6">
    <source>
        <dbReference type="ARBA" id="ARBA00023157"/>
    </source>
</evidence>
<keyword evidence="7" id="KW-0325">Glycoprotein</keyword>
<dbReference type="CDD" id="cd00099">
    <property type="entry name" value="IgV"/>
    <property type="match status" value="1"/>
</dbReference>
<keyword evidence="2" id="KW-1003">Cell membrane</keyword>
<keyword evidence="8" id="KW-1133">Transmembrane helix</keyword>
<evidence type="ECO:0000256" key="2">
    <source>
        <dbReference type="ARBA" id="ARBA00022475"/>
    </source>
</evidence>
<evidence type="ECO:0000256" key="7">
    <source>
        <dbReference type="ARBA" id="ARBA00023180"/>
    </source>
</evidence>
<dbReference type="PROSITE" id="PS50835">
    <property type="entry name" value="IG_LIKE"/>
    <property type="match status" value="1"/>
</dbReference>
<reference evidence="11" key="1">
    <citation type="submission" date="2018-06" db="EMBL/GenBank/DDBJ databases">
        <title>Genome assembly of Danube salmon.</title>
        <authorList>
            <person name="Macqueen D.J."/>
            <person name="Gundappa M.K."/>
        </authorList>
    </citation>
    <scope>NUCLEOTIDE SEQUENCE [LARGE SCALE GENOMIC DNA]</scope>
</reference>
<reference evidence="10" key="2">
    <citation type="submission" date="2025-08" db="UniProtKB">
        <authorList>
            <consortium name="Ensembl"/>
        </authorList>
    </citation>
    <scope>IDENTIFICATION</scope>
</reference>
<dbReference type="Gene3D" id="2.60.40.10">
    <property type="entry name" value="Immunoglobulins"/>
    <property type="match status" value="1"/>
</dbReference>
<dbReference type="SMART" id="SM00409">
    <property type="entry name" value="IG"/>
    <property type="match status" value="1"/>
</dbReference>
<protein>
    <recommendedName>
        <fullName evidence="9">Ig-like domain-containing protein</fullName>
    </recommendedName>
</protein>
<accession>A0A4W5RKZ8</accession>
<dbReference type="GO" id="GO:0005886">
    <property type="term" value="C:plasma membrane"/>
    <property type="evidence" value="ECO:0007669"/>
    <property type="project" value="UniProtKB-SubCell"/>
</dbReference>
<dbReference type="GO" id="GO:0009617">
    <property type="term" value="P:response to bacterium"/>
    <property type="evidence" value="ECO:0007669"/>
    <property type="project" value="TreeGrafter"/>
</dbReference>
<dbReference type="PANTHER" id="PTHR19433:SF111">
    <property type="entry name" value="T CELL RECEPTOR ALPHA VARIABLE 4"/>
    <property type="match status" value="1"/>
</dbReference>
<evidence type="ECO:0000313" key="11">
    <source>
        <dbReference type="Proteomes" id="UP000314982"/>
    </source>
</evidence>
<dbReference type="AlphaFoldDB" id="A0A4W5RKZ8"/>
<dbReference type="GO" id="GO:0002376">
    <property type="term" value="P:immune system process"/>
    <property type="evidence" value="ECO:0007669"/>
    <property type="project" value="UniProtKB-KW"/>
</dbReference>
<evidence type="ECO:0000256" key="5">
    <source>
        <dbReference type="ARBA" id="ARBA00023136"/>
    </source>
</evidence>
<dbReference type="InterPro" id="IPR036179">
    <property type="entry name" value="Ig-like_dom_sf"/>
</dbReference>
<evidence type="ECO:0000256" key="3">
    <source>
        <dbReference type="ARBA" id="ARBA00022729"/>
    </source>
</evidence>
<dbReference type="Ensembl" id="ENSHHUT00000092135.1">
    <property type="protein sequence ID" value="ENSHHUP00000089362.1"/>
    <property type="gene ID" value="ENSHHUG00000051590.1"/>
</dbReference>
<dbReference type="Proteomes" id="UP000314982">
    <property type="component" value="Unassembled WGS sequence"/>
</dbReference>
<evidence type="ECO:0000259" key="9">
    <source>
        <dbReference type="PROSITE" id="PS50835"/>
    </source>
</evidence>
<keyword evidence="5 8" id="KW-0472">Membrane</keyword>
<evidence type="ECO:0000256" key="1">
    <source>
        <dbReference type="ARBA" id="ARBA00004236"/>
    </source>
</evidence>
<evidence type="ECO:0000256" key="4">
    <source>
        <dbReference type="ARBA" id="ARBA00022859"/>
    </source>
</evidence>
<proteinExistence type="predicted"/>
<evidence type="ECO:0000256" key="8">
    <source>
        <dbReference type="SAM" id="Phobius"/>
    </source>
</evidence>
<evidence type="ECO:0000313" key="10">
    <source>
        <dbReference type="Ensembl" id="ENSHHUP00000089362.1"/>
    </source>
</evidence>
<dbReference type="STRING" id="62062.ENSHHUP00000089362"/>
<dbReference type="InterPro" id="IPR052051">
    <property type="entry name" value="TCR_complex_component"/>
</dbReference>
<keyword evidence="4" id="KW-0391">Immunity</keyword>
<dbReference type="PANTHER" id="PTHR19433">
    <property type="entry name" value="T-CELL RECEPTOR ALPHA CHAIN V REGION-RELATED"/>
    <property type="match status" value="1"/>
</dbReference>